<dbReference type="InterPro" id="IPR020846">
    <property type="entry name" value="MFS_dom"/>
</dbReference>
<feature type="transmembrane region" description="Helical" evidence="6">
    <location>
        <begin position="234"/>
        <end position="256"/>
    </location>
</feature>
<evidence type="ECO:0000256" key="2">
    <source>
        <dbReference type="ARBA" id="ARBA00022448"/>
    </source>
</evidence>
<evidence type="ECO:0000313" key="9">
    <source>
        <dbReference type="Proteomes" id="UP001432322"/>
    </source>
</evidence>
<protein>
    <recommendedName>
        <fullName evidence="7">Major facilitator superfamily (MFS) profile domain-containing protein</fullName>
    </recommendedName>
</protein>
<feature type="transmembrane region" description="Helical" evidence="6">
    <location>
        <begin position="98"/>
        <end position="119"/>
    </location>
</feature>
<dbReference type="Gene3D" id="1.20.1250.20">
    <property type="entry name" value="MFS general substrate transporter like domains"/>
    <property type="match status" value="1"/>
</dbReference>
<feature type="transmembrane region" description="Helical" evidence="6">
    <location>
        <begin position="310"/>
        <end position="332"/>
    </location>
</feature>
<evidence type="ECO:0000259" key="7">
    <source>
        <dbReference type="PROSITE" id="PS50850"/>
    </source>
</evidence>
<dbReference type="GO" id="GO:0012505">
    <property type="term" value="C:endomembrane system"/>
    <property type="evidence" value="ECO:0007669"/>
    <property type="project" value="UniProtKB-SubCell"/>
</dbReference>
<evidence type="ECO:0000256" key="5">
    <source>
        <dbReference type="ARBA" id="ARBA00023136"/>
    </source>
</evidence>
<proteinExistence type="predicted"/>
<feature type="non-terminal residue" evidence="8">
    <location>
        <position position="421"/>
    </location>
</feature>
<keyword evidence="3 6" id="KW-0812">Transmembrane</keyword>
<dbReference type="PANTHER" id="PTHR23510:SF3">
    <property type="entry name" value="MAJOR FACILITATOR SUPERFAMILY DOMAIN-CONTAINING PROTEIN 8"/>
    <property type="match status" value="1"/>
</dbReference>
<dbReference type="GO" id="GO:0005765">
    <property type="term" value="C:lysosomal membrane"/>
    <property type="evidence" value="ECO:0007669"/>
    <property type="project" value="TreeGrafter"/>
</dbReference>
<evidence type="ECO:0000256" key="1">
    <source>
        <dbReference type="ARBA" id="ARBA00004127"/>
    </source>
</evidence>
<dbReference type="GO" id="GO:0022857">
    <property type="term" value="F:transmembrane transporter activity"/>
    <property type="evidence" value="ECO:0007669"/>
    <property type="project" value="InterPro"/>
</dbReference>
<feature type="transmembrane region" description="Helical" evidence="6">
    <location>
        <begin position="353"/>
        <end position="373"/>
    </location>
</feature>
<dbReference type="PANTHER" id="PTHR23510">
    <property type="entry name" value="INNER MEMBRANE TRANSPORT PROTEIN YAJR"/>
    <property type="match status" value="1"/>
</dbReference>
<feature type="transmembrane region" description="Helical" evidence="6">
    <location>
        <begin position="66"/>
        <end position="86"/>
    </location>
</feature>
<comment type="subcellular location">
    <subcellularLocation>
        <location evidence="1">Endomembrane system</location>
        <topology evidence="1">Multi-pass membrane protein</topology>
    </subcellularLocation>
</comment>
<dbReference type="AlphaFoldDB" id="A0AAV5VQ55"/>
<keyword evidence="9" id="KW-1185">Reference proteome</keyword>
<comment type="caution">
    <text evidence="8">The sequence shown here is derived from an EMBL/GenBank/DDBJ whole genome shotgun (WGS) entry which is preliminary data.</text>
</comment>
<evidence type="ECO:0000256" key="4">
    <source>
        <dbReference type="ARBA" id="ARBA00022989"/>
    </source>
</evidence>
<evidence type="ECO:0000313" key="8">
    <source>
        <dbReference type="EMBL" id="GMT20489.1"/>
    </source>
</evidence>
<dbReference type="InterPro" id="IPR036259">
    <property type="entry name" value="MFS_trans_sf"/>
</dbReference>
<feature type="transmembrane region" description="Helical" evidence="6">
    <location>
        <begin position="36"/>
        <end position="54"/>
    </location>
</feature>
<dbReference type="InterPro" id="IPR011701">
    <property type="entry name" value="MFS"/>
</dbReference>
<dbReference type="InterPro" id="IPR051068">
    <property type="entry name" value="MFS_Domain-Containing_Protein"/>
</dbReference>
<keyword evidence="5 6" id="KW-0472">Membrane</keyword>
<reference evidence="8" key="1">
    <citation type="submission" date="2023-10" db="EMBL/GenBank/DDBJ databases">
        <title>Genome assembly of Pristionchus species.</title>
        <authorList>
            <person name="Yoshida K."/>
            <person name="Sommer R.J."/>
        </authorList>
    </citation>
    <scope>NUCLEOTIDE SEQUENCE</scope>
    <source>
        <strain evidence="8">RS5133</strain>
    </source>
</reference>
<evidence type="ECO:0000256" key="6">
    <source>
        <dbReference type="SAM" id="Phobius"/>
    </source>
</evidence>
<organism evidence="8 9">
    <name type="scientific">Pristionchus fissidentatus</name>
    <dbReference type="NCBI Taxonomy" id="1538716"/>
    <lineage>
        <taxon>Eukaryota</taxon>
        <taxon>Metazoa</taxon>
        <taxon>Ecdysozoa</taxon>
        <taxon>Nematoda</taxon>
        <taxon>Chromadorea</taxon>
        <taxon>Rhabditida</taxon>
        <taxon>Rhabditina</taxon>
        <taxon>Diplogasteromorpha</taxon>
        <taxon>Diplogasteroidea</taxon>
        <taxon>Neodiplogasteridae</taxon>
        <taxon>Pristionchus</taxon>
    </lineage>
</organism>
<gene>
    <name evidence="8" type="ORF">PFISCL1PPCAC_11786</name>
</gene>
<evidence type="ECO:0000256" key="3">
    <source>
        <dbReference type="ARBA" id="ARBA00022692"/>
    </source>
</evidence>
<feature type="transmembrane region" description="Helical" evidence="6">
    <location>
        <begin position="268"/>
        <end position="290"/>
    </location>
</feature>
<accession>A0AAV5VQ55</accession>
<feature type="transmembrane region" description="Helical" evidence="6">
    <location>
        <begin position="379"/>
        <end position="400"/>
    </location>
</feature>
<sequence length="421" mass="46722">MSLTFYAVMNGLYNLGVAISGPTFGLLANKFGFRRPALVTLFIMFCSNVGFLFLENIPYSRRYFAMAFRFLVGVAAGGSSILNTYWVTVVRGRDAAAAAAYTDAALCLGLAFGPLIQLISSQIKTPGYVFLGFLHIDMYSRAELISQVLIVIATVLITYCFHEEEKEPELCESESSGTSSKRDSETEERPPLDYFAIFLCFFILFMQNTFYANVETNNPSFISWMFTFSNKETAVMGSAICSVSGFLGFAFLIVYVWSGAAKRVSNRIGVLTGFVIRLIFLLGSFSYSGYTGFVTHQDCTHPWCSSTHTISLPLFITVYLLLFSIGFPLLNVHISALLAKQLGSRKQAHWHGLSNLICTTSRVIAAPIMSTALESKGIVFSWYLQIGMIAPMIITIVLCYNRLGTPTQFAPLTSIHRIIRR</sequence>
<name>A0AAV5VQ55_9BILA</name>
<feature type="domain" description="Major facilitator superfamily (MFS) profile" evidence="7">
    <location>
        <begin position="1"/>
        <end position="402"/>
    </location>
</feature>
<keyword evidence="4 6" id="KW-1133">Transmembrane helix</keyword>
<dbReference type="PROSITE" id="PS50850">
    <property type="entry name" value="MFS"/>
    <property type="match status" value="1"/>
</dbReference>
<dbReference type="Pfam" id="PF07690">
    <property type="entry name" value="MFS_1"/>
    <property type="match status" value="1"/>
</dbReference>
<feature type="transmembrane region" description="Helical" evidence="6">
    <location>
        <begin position="12"/>
        <end position="29"/>
    </location>
</feature>
<feature type="transmembrane region" description="Helical" evidence="6">
    <location>
        <begin position="192"/>
        <end position="214"/>
    </location>
</feature>
<keyword evidence="2" id="KW-0813">Transport</keyword>
<dbReference type="EMBL" id="BTSY01000003">
    <property type="protein sequence ID" value="GMT20489.1"/>
    <property type="molecule type" value="Genomic_DNA"/>
</dbReference>
<dbReference type="Proteomes" id="UP001432322">
    <property type="component" value="Unassembled WGS sequence"/>
</dbReference>
<dbReference type="SUPFAM" id="SSF103473">
    <property type="entry name" value="MFS general substrate transporter"/>
    <property type="match status" value="1"/>
</dbReference>